<feature type="region of interest" description="Disordered" evidence="1">
    <location>
        <begin position="67"/>
        <end position="127"/>
    </location>
</feature>
<reference evidence="2" key="1">
    <citation type="submission" date="2020-02" db="EMBL/GenBank/DDBJ databases">
        <authorList>
            <person name="Meier V. D."/>
        </authorList>
    </citation>
    <scope>NUCLEOTIDE SEQUENCE</scope>
    <source>
        <strain evidence="2">AVDCRST_MAG42</strain>
    </source>
</reference>
<accession>A0A6J4IP53</accession>
<dbReference type="EMBL" id="CADCTA010000086">
    <property type="protein sequence ID" value="CAA9255110.1"/>
    <property type="molecule type" value="Genomic_DNA"/>
</dbReference>
<feature type="compositionally biased region" description="Low complexity" evidence="1">
    <location>
        <begin position="94"/>
        <end position="111"/>
    </location>
</feature>
<evidence type="ECO:0000313" key="2">
    <source>
        <dbReference type="EMBL" id="CAA9255110.1"/>
    </source>
</evidence>
<proteinExistence type="predicted"/>
<dbReference type="AlphaFoldDB" id="A0A6J4IP53"/>
<organism evidence="2">
    <name type="scientific">uncultured Chthoniobacterales bacterium</name>
    <dbReference type="NCBI Taxonomy" id="1836801"/>
    <lineage>
        <taxon>Bacteria</taxon>
        <taxon>Pseudomonadati</taxon>
        <taxon>Verrucomicrobiota</taxon>
        <taxon>Spartobacteria</taxon>
        <taxon>Chthoniobacterales</taxon>
        <taxon>environmental samples</taxon>
    </lineage>
</organism>
<gene>
    <name evidence="2" type="ORF">AVDCRST_MAG42-2734</name>
</gene>
<name>A0A6J4IP53_9BACT</name>
<evidence type="ECO:0000256" key="1">
    <source>
        <dbReference type="SAM" id="MobiDB-lite"/>
    </source>
</evidence>
<protein>
    <submittedName>
        <fullName evidence="2">Uncharacterized protein</fullName>
    </submittedName>
</protein>
<sequence>MICPTSFAEEARDSQARWVDRARCFQRRVGKIAGLRVLTRPQSRAAPANSSHRRCEDPRLRGRVVQLAPSTAPPRGRAPRVLAAPARGRSVPLSAATASSASARQRQNRGSGRSGRPRCAAPAGQLPRLRSSDCGSWGMLRQRNRALRVRGARARHALSHAVILSEAERRRRIPWRDFTLMPRDSSAALEMTAEKCITRACESAAQRRTFKWPVQRRFPSIAPCTG</sequence>